<accession>A0AAD7CFI4</accession>
<evidence type="ECO:0000313" key="2">
    <source>
        <dbReference type="EMBL" id="KAJ7647486.1"/>
    </source>
</evidence>
<feature type="compositionally biased region" description="Basic and acidic residues" evidence="1">
    <location>
        <begin position="211"/>
        <end position="227"/>
    </location>
</feature>
<proteinExistence type="predicted"/>
<feature type="compositionally biased region" description="Basic residues" evidence="1">
    <location>
        <begin position="148"/>
        <end position="160"/>
    </location>
</feature>
<evidence type="ECO:0000256" key="1">
    <source>
        <dbReference type="SAM" id="MobiDB-lite"/>
    </source>
</evidence>
<feature type="region of interest" description="Disordered" evidence="1">
    <location>
        <begin position="86"/>
        <end position="121"/>
    </location>
</feature>
<feature type="region of interest" description="Disordered" evidence="1">
    <location>
        <begin position="1"/>
        <end position="43"/>
    </location>
</feature>
<evidence type="ECO:0000313" key="3">
    <source>
        <dbReference type="Proteomes" id="UP001221142"/>
    </source>
</evidence>
<dbReference type="EMBL" id="JARKIF010000002">
    <property type="protein sequence ID" value="KAJ7647486.1"/>
    <property type="molecule type" value="Genomic_DNA"/>
</dbReference>
<gene>
    <name evidence="2" type="ORF">FB45DRAFT_893569</name>
</gene>
<keyword evidence="3" id="KW-1185">Reference proteome</keyword>
<sequence>MSTGLSQVSAIRRKPIHTNQSPSATGPAHPVKTTSQASTSKTSNNNIIVRADITPKQYPVAPSLPLYHPLGKLALSLPPLEPSMFGHSPRVNIDDSGRRSSGRSRRPAAKLRDAEEDEGSRPMVISNVSAIAAVAAREIKEKVVVVTPRKRRGGGPKRKRKEDDGDFSGAYPATKRTTRARGTTQVADEGSPSSETAPLPESSAPAEGEPQQERRTTRAWMKRRDSSASETSSGPGTVPNGTREEGEVSEEVPP</sequence>
<organism evidence="2 3">
    <name type="scientific">Roridomyces roridus</name>
    <dbReference type="NCBI Taxonomy" id="1738132"/>
    <lineage>
        <taxon>Eukaryota</taxon>
        <taxon>Fungi</taxon>
        <taxon>Dikarya</taxon>
        <taxon>Basidiomycota</taxon>
        <taxon>Agaricomycotina</taxon>
        <taxon>Agaricomycetes</taxon>
        <taxon>Agaricomycetidae</taxon>
        <taxon>Agaricales</taxon>
        <taxon>Marasmiineae</taxon>
        <taxon>Mycenaceae</taxon>
        <taxon>Roridomyces</taxon>
    </lineage>
</organism>
<reference evidence="2" key="1">
    <citation type="submission" date="2023-03" db="EMBL/GenBank/DDBJ databases">
        <title>Massive genome expansion in bonnet fungi (Mycena s.s.) driven by repeated elements and novel gene families across ecological guilds.</title>
        <authorList>
            <consortium name="Lawrence Berkeley National Laboratory"/>
            <person name="Harder C.B."/>
            <person name="Miyauchi S."/>
            <person name="Viragh M."/>
            <person name="Kuo A."/>
            <person name="Thoen E."/>
            <person name="Andreopoulos B."/>
            <person name="Lu D."/>
            <person name="Skrede I."/>
            <person name="Drula E."/>
            <person name="Henrissat B."/>
            <person name="Morin E."/>
            <person name="Kohler A."/>
            <person name="Barry K."/>
            <person name="LaButti K."/>
            <person name="Morin E."/>
            <person name="Salamov A."/>
            <person name="Lipzen A."/>
            <person name="Mereny Z."/>
            <person name="Hegedus B."/>
            <person name="Baldrian P."/>
            <person name="Stursova M."/>
            <person name="Weitz H."/>
            <person name="Taylor A."/>
            <person name="Grigoriev I.V."/>
            <person name="Nagy L.G."/>
            <person name="Martin F."/>
            <person name="Kauserud H."/>
        </authorList>
    </citation>
    <scope>NUCLEOTIDE SEQUENCE</scope>
    <source>
        <strain evidence="2">9284</strain>
    </source>
</reference>
<comment type="caution">
    <text evidence="2">The sequence shown here is derived from an EMBL/GenBank/DDBJ whole genome shotgun (WGS) entry which is preliminary data.</text>
</comment>
<dbReference type="Proteomes" id="UP001221142">
    <property type="component" value="Unassembled WGS sequence"/>
</dbReference>
<dbReference type="AlphaFoldDB" id="A0AAD7CFI4"/>
<feature type="compositionally biased region" description="Basic residues" evidence="1">
    <location>
        <begin position="100"/>
        <end position="109"/>
    </location>
</feature>
<feature type="region of interest" description="Disordered" evidence="1">
    <location>
        <begin position="147"/>
        <end position="254"/>
    </location>
</feature>
<name>A0AAD7CFI4_9AGAR</name>
<protein>
    <submittedName>
        <fullName evidence="2">Uncharacterized protein</fullName>
    </submittedName>
</protein>
<feature type="compositionally biased region" description="Low complexity" evidence="1">
    <location>
        <begin position="33"/>
        <end position="43"/>
    </location>
</feature>